<evidence type="ECO:0000313" key="2">
    <source>
        <dbReference type="Proteomes" id="UP000197138"/>
    </source>
</evidence>
<comment type="caution">
    <text evidence="1">The sequence shown here is derived from an EMBL/GenBank/DDBJ whole genome shotgun (WGS) entry which is preliminary data.</text>
</comment>
<reference evidence="2" key="1">
    <citation type="journal article" date="2017" name="Plant J.">
        <title>The pomegranate (Punica granatum L.) genome and the genomics of punicalagin biosynthesis.</title>
        <authorList>
            <person name="Qin G."/>
            <person name="Xu C."/>
            <person name="Ming R."/>
            <person name="Tang H."/>
            <person name="Guyot R."/>
            <person name="Kramer E.M."/>
            <person name="Hu Y."/>
            <person name="Yi X."/>
            <person name="Qi Y."/>
            <person name="Xu X."/>
            <person name="Gao Z."/>
            <person name="Pan H."/>
            <person name="Jian J."/>
            <person name="Tian Y."/>
            <person name="Yue Z."/>
            <person name="Xu Y."/>
        </authorList>
    </citation>
    <scope>NUCLEOTIDE SEQUENCE [LARGE SCALE GENOMIC DNA]</scope>
    <source>
        <strain evidence="2">cv. Dabenzi</strain>
    </source>
</reference>
<gene>
    <name evidence="1" type="ORF">CDL15_Pgr023992</name>
</gene>
<dbReference type="Proteomes" id="UP000197138">
    <property type="component" value="Unassembled WGS sequence"/>
</dbReference>
<accession>A0A218XVF5</accession>
<organism evidence="1 2">
    <name type="scientific">Punica granatum</name>
    <name type="common">Pomegranate</name>
    <dbReference type="NCBI Taxonomy" id="22663"/>
    <lineage>
        <taxon>Eukaryota</taxon>
        <taxon>Viridiplantae</taxon>
        <taxon>Streptophyta</taxon>
        <taxon>Embryophyta</taxon>
        <taxon>Tracheophyta</taxon>
        <taxon>Spermatophyta</taxon>
        <taxon>Magnoliopsida</taxon>
        <taxon>eudicotyledons</taxon>
        <taxon>Gunneridae</taxon>
        <taxon>Pentapetalae</taxon>
        <taxon>rosids</taxon>
        <taxon>malvids</taxon>
        <taxon>Myrtales</taxon>
        <taxon>Lythraceae</taxon>
        <taxon>Punica</taxon>
    </lineage>
</organism>
<protein>
    <submittedName>
        <fullName evidence="1">Uncharacterized protein</fullName>
    </submittedName>
</protein>
<evidence type="ECO:0000313" key="1">
    <source>
        <dbReference type="EMBL" id="OWM88491.1"/>
    </source>
</evidence>
<sequence length="132" mass="14943">MQLTPREKATPIDRSSPDKLSASRVCFRVILLFSAANPLLVCQFQLTLSLFANFRSAQVELRYEPPITMFSNLLGVQRNRPRVKKPPRLTRIAPTSWTASRVDCIELGLQLQGAKPTSKNQFSNFPRLILES</sequence>
<name>A0A218XVF5_PUNGR</name>
<dbReference type="AlphaFoldDB" id="A0A218XVF5"/>
<proteinExistence type="predicted"/>
<dbReference type="EMBL" id="MTKT01000795">
    <property type="protein sequence ID" value="OWM88491.1"/>
    <property type="molecule type" value="Genomic_DNA"/>
</dbReference>